<evidence type="ECO:0000259" key="6">
    <source>
        <dbReference type="Pfam" id="PF00441"/>
    </source>
</evidence>
<dbReference type="STRING" id="2518989.IMCC3088_2409"/>
<dbReference type="InterPro" id="IPR037069">
    <property type="entry name" value="AcylCoA_DH/ox_N_sf"/>
</dbReference>
<evidence type="ECO:0000259" key="7">
    <source>
        <dbReference type="Pfam" id="PF02771"/>
    </source>
</evidence>
<sequence>MDFGKTQISFSEEQAMLLDAAQGLCADLSPIDKVRSLLEDDTGYDEAAWQQMVEMGWTGLALPESVGGSDFGLGALVPLFECMGKRLLTTPLMSTVLAAECLRRTGDPAAHTSLEQIAAGAKATVAFVEADDWGSQGVTTRIEDGKLQGSKRHVADAADAAILVIPAMREGVKVLAIVRGDQIDAACRTKHDVLDAPRRAQSITLDIAEADITVIASNVDRALEETQLIGALLVAAESTGAAVSCLNVTVDYLKTRKQFGKLIGSYQALKHPSVDILCAIESSKSLIYQAATELHAGALSRDARIACHMAKSKASETLVFAGDRAVQFHGGMGFTYECDAQLYLRRGLWAQQAFGDPMHHRKRLAQLILDDE</sequence>
<dbReference type="PANTHER" id="PTHR43884:SF20">
    <property type="entry name" value="ACYL-COA DEHYDROGENASE FADE28"/>
    <property type="match status" value="1"/>
</dbReference>
<feature type="domain" description="Acyl-CoA dehydrogenase/oxidase N-terminal" evidence="7">
    <location>
        <begin position="11"/>
        <end position="110"/>
    </location>
</feature>
<evidence type="ECO:0000256" key="2">
    <source>
        <dbReference type="ARBA" id="ARBA00009347"/>
    </source>
</evidence>
<comment type="cofactor">
    <cofactor evidence="1">
        <name>FAD</name>
        <dbReference type="ChEBI" id="CHEBI:57692"/>
    </cofactor>
</comment>
<keyword evidence="4" id="KW-0274">FAD</keyword>
<name>F3L428_9GAMM</name>
<dbReference type="RefSeq" id="WP_009576577.1">
    <property type="nucleotide sequence ID" value="NZ_AEIG01000074.1"/>
</dbReference>
<organism evidence="8 9">
    <name type="scientific">Aequoribacter fuscus</name>
    <dbReference type="NCBI Taxonomy" id="2518989"/>
    <lineage>
        <taxon>Bacteria</taxon>
        <taxon>Pseudomonadati</taxon>
        <taxon>Pseudomonadota</taxon>
        <taxon>Gammaproteobacteria</taxon>
        <taxon>Cellvibrionales</taxon>
        <taxon>Halieaceae</taxon>
        <taxon>Aequoribacter</taxon>
    </lineage>
</organism>
<dbReference type="InterPro" id="IPR036250">
    <property type="entry name" value="AcylCo_DH-like_C"/>
</dbReference>
<dbReference type="PANTHER" id="PTHR43884">
    <property type="entry name" value="ACYL-COA DEHYDROGENASE"/>
    <property type="match status" value="1"/>
</dbReference>
<dbReference type="GO" id="GO:0050660">
    <property type="term" value="F:flavin adenine dinucleotide binding"/>
    <property type="evidence" value="ECO:0007669"/>
    <property type="project" value="InterPro"/>
</dbReference>
<dbReference type="Gene3D" id="1.10.540.10">
    <property type="entry name" value="Acyl-CoA dehydrogenase/oxidase, N-terminal domain"/>
    <property type="match status" value="1"/>
</dbReference>
<dbReference type="InterPro" id="IPR013786">
    <property type="entry name" value="AcylCoA_DH/ox_N"/>
</dbReference>
<dbReference type="SUPFAM" id="SSF56645">
    <property type="entry name" value="Acyl-CoA dehydrogenase NM domain-like"/>
    <property type="match status" value="1"/>
</dbReference>
<comment type="caution">
    <text evidence="8">The sequence shown here is derived from an EMBL/GenBank/DDBJ whole genome shotgun (WGS) entry which is preliminary data.</text>
</comment>
<dbReference type="EMBL" id="AEIG01000074">
    <property type="protein sequence ID" value="EGG28915.1"/>
    <property type="molecule type" value="Genomic_DNA"/>
</dbReference>
<dbReference type="Pfam" id="PF02771">
    <property type="entry name" value="Acyl-CoA_dh_N"/>
    <property type="match status" value="1"/>
</dbReference>
<dbReference type="Proteomes" id="UP000005615">
    <property type="component" value="Unassembled WGS sequence"/>
</dbReference>
<dbReference type="InterPro" id="IPR009075">
    <property type="entry name" value="AcylCo_DH/oxidase_C"/>
</dbReference>
<evidence type="ECO:0000256" key="3">
    <source>
        <dbReference type="ARBA" id="ARBA00022630"/>
    </source>
</evidence>
<feature type="domain" description="Acyl-CoA dehydrogenase/oxidase C-terminal" evidence="6">
    <location>
        <begin position="230"/>
        <end position="355"/>
    </location>
</feature>
<evidence type="ECO:0000256" key="1">
    <source>
        <dbReference type="ARBA" id="ARBA00001974"/>
    </source>
</evidence>
<reference evidence="8 9" key="1">
    <citation type="journal article" date="2011" name="J. Bacteriol.">
        <title>Genome sequence of strain IMCC3088, a proteorhodopsin-containing marine bacterium belonging to the OM60/NOR5 clade.</title>
        <authorList>
            <person name="Jang Y."/>
            <person name="Oh H.M."/>
            <person name="Kang I."/>
            <person name="Lee K."/>
            <person name="Yang S.J."/>
            <person name="Cho J.C."/>
        </authorList>
    </citation>
    <scope>NUCLEOTIDE SEQUENCE [LARGE SCALE GENOMIC DNA]</scope>
    <source>
        <strain evidence="8 9">IMCC3088</strain>
    </source>
</reference>
<dbReference type="eggNOG" id="COG1960">
    <property type="taxonomic scope" value="Bacteria"/>
</dbReference>
<evidence type="ECO:0000256" key="5">
    <source>
        <dbReference type="ARBA" id="ARBA00023002"/>
    </source>
</evidence>
<keyword evidence="9" id="KW-1185">Reference proteome</keyword>
<dbReference type="Gene3D" id="1.20.140.10">
    <property type="entry name" value="Butyryl-CoA Dehydrogenase, subunit A, domain 3"/>
    <property type="match status" value="1"/>
</dbReference>
<protein>
    <submittedName>
        <fullName evidence="8">Acyl-CoA dehydrogenase family protein</fullName>
    </submittedName>
</protein>
<dbReference type="SUPFAM" id="SSF47203">
    <property type="entry name" value="Acyl-CoA dehydrogenase C-terminal domain-like"/>
    <property type="match status" value="1"/>
</dbReference>
<proteinExistence type="inferred from homology"/>
<evidence type="ECO:0000256" key="4">
    <source>
        <dbReference type="ARBA" id="ARBA00022827"/>
    </source>
</evidence>
<evidence type="ECO:0000313" key="8">
    <source>
        <dbReference type="EMBL" id="EGG28915.1"/>
    </source>
</evidence>
<dbReference type="InterPro" id="IPR009100">
    <property type="entry name" value="AcylCoA_DH/oxidase_NM_dom_sf"/>
</dbReference>
<dbReference type="GO" id="GO:0003995">
    <property type="term" value="F:acyl-CoA dehydrogenase activity"/>
    <property type="evidence" value="ECO:0007669"/>
    <property type="project" value="TreeGrafter"/>
</dbReference>
<keyword evidence="5" id="KW-0560">Oxidoreductase</keyword>
<accession>F3L428</accession>
<dbReference type="Pfam" id="PF00441">
    <property type="entry name" value="Acyl-CoA_dh_1"/>
    <property type="match status" value="1"/>
</dbReference>
<gene>
    <name evidence="8" type="ORF">IMCC3088_2409</name>
</gene>
<evidence type="ECO:0000313" key="9">
    <source>
        <dbReference type="Proteomes" id="UP000005615"/>
    </source>
</evidence>
<dbReference type="AlphaFoldDB" id="F3L428"/>
<comment type="similarity">
    <text evidence="2">Belongs to the acyl-CoA dehydrogenase family.</text>
</comment>
<keyword evidence="3" id="KW-0285">Flavoprotein</keyword>